<dbReference type="EMBL" id="MU274905">
    <property type="protein sequence ID" value="KAI0091536.1"/>
    <property type="molecule type" value="Genomic_DNA"/>
</dbReference>
<evidence type="ECO:0000313" key="2">
    <source>
        <dbReference type="Proteomes" id="UP001055072"/>
    </source>
</evidence>
<sequence length="272" mass="29662">MGRPLFSSVARAHETPAVRVEHEPTQPACERWTYWNPFDPDSEEFFLDAEEERVRSLDGPPVEVEVIDDLSGSSSESDGTSSGRETPIFVDGDDAPLVAELSPEEGRLAQTAGMHNLRPEDERHTYRAIQARVSQPPLVLGFSSRTATSYVRTPYRGEDRSPNQSPSPQSPTLTEPIPRAEVAAEPLTIPRSILSARSAPVAIPVRPSTPPSQTPWSYGTPSPAPSITPRLYTWRAPLSVTTSPVTPLPNRTARMSVAHISPSTIAVQRVLG</sequence>
<organism evidence="1 2">
    <name type="scientific">Irpex rosettiformis</name>
    <dbReference type="NCBI Taxonomy" id="378272"/>
    <lineage>
        <taxon>Eukaryota</taxon>
        <taxon>Fungi</taxon>
        <taxon>Dikarya</taxon>
        <taxon>Basidiomycota</taxon>
        <taxon>Agaricomycotina</taxon>
        <taxon>Agaricomycetes</taxon>
        <taxon>Polyporales</taxon>
        <taxon>Irpicaceae</taxon>
        <taxon>Irpex</taxon>
    </lineage>
</organism>
<evidence type="ECO:0000313" key="1">
    <source>
        <dbReference type="EMBL" id="KAI0091536.1"/>
    </source>
</evidence>
<accession>A0ACB8UBA9</accession>
<name>A0ACB8UBA9_9APHY</name>
<gene>
    <name evidence="1" type="ORF">BDY19DRAFT_631210</name>
</gene>
<comment type="caution">
    <text evidence="1">The sequence shown here is derived from an EMBL/GenBank/DDBJ whole genome shotgun (WGS) entry which is preliminary data.</text>
</comment>
<protein>
    <submittedName>
        <fullName evidence="1">Uncharacterized protein</fullName>
    </submittedName>
</protein>
<proteinExistence type="predicted"/>
<keyword evidence="2" id="KW-1185">Reference proteome</keyword>
<reference evidence="1" key="1">
    <citation type="journal article" date="2021" name="Environ. Microbiol.">
        <title>Gene family expansions and transcriptome signatures uncover fungal adaptations to wood decay.</title>
        <authorList>
            <person name="Hage H."/>
            <person name="Miyauchi S."/>
            <person name="Viragh M."/>
            <person name="Drula E."/>
            <person name="Min B."/>
            <person name="Chaduli D."/>
            <person name="Navarro D."/>
            <person name="Favel A."/>
            <person name="Norest M."/>
            <person name="Lesage-Meessen L."/>
            <person name="Balint B."/>
            <person name="Merenyi Z."/>
            <person name="de Eugenio L."/>
            <person name="Morin E."/>
            <person name="Martinez A.T."/>
            <person name="Baldrian P."/>
            <person name="Stursova M."/>
            <person name="Martinez M.J."/>
            <person name="Novotny C."/>
            <person name="Magnuson J.K."/>
            <person name="Spatafora J.W."/>
            <person name="Maurice S."/>
            <person name="Pangilinan J."/>
            <person name="Andreopoulos W."/>
            <person name="LaButti K."/>
            <person name="Hundley H."/>
            <person name="Na H."/>
            <person name="Kuo A."/>
            <person name="Barry K."/>
            <person name="Lipzen A."/>
            <person name="Henrissat B."/>
            <person name="Riley R."/>
            <person name="Ahrendt S."/>
            <person name="Nagy L.G."/>
            <person name="Grigoriev I.V."/>
            <person name="Martin F."/>
            <person name="Rosso M.N."/>
        </authorList>
    </citation>
    <scope>NUCLEOTIDE SEQUENCE</scope>
    <source>
        <strain evidence="1">CBS 384.51</strain>
    </source>
</reference>
<dbReference type="Proteomes" id="UP001055072">
    <property type="component" value="Unassembled WGS sequence"/>
</dbReference>